<reference evidence="2 3" key="1">
    <citation type="submission" date="2012-06" db="EMBL/GenBank/DDBJ databases">
        <title>Draft Genome Sequence of Lactobacillus hominis Strain CRBIP 24.179T, isolated from human intestine.</title>
        <authorList>
            <person name="Cousin S."/>
            <person name="Ma L."/>
            <person name="Bizet C."/>
            <person name="Loux V."/>
            <person name="Bouchier C."/>
            <person name="Clermont D."/>
            <person name="Creno S."/>
        </authorList>
    </citation>
    <scope>NUCLEOTIDE SEQUENCE [LARGE SCALE GENOMIC DNA]</scope>
    <source>
        <strain evidence="3">CRBIP 24.179T</strain>
    </source>
</reference>
<evidence type="ECO:0000313" key="2">
    <source>
        <dbReference type="EMBL" id="CCI81580.1"/>
    </source>
</evidence>
<feature type="region of interest" description="Disordered" evidence="1">
    <location>
        <begin position="49"/>
        <end position="71"/>
    </location>
</feature>
<gene>
    <name evidence="2" type="ORF">BN55_09220</name>
</gene>
<name>I7KGU9_9LACO</name>
<feature type="compositionally biased region" description="Basic and acidic residues" evidence="1">
    <location>
        <begin position="51"/>
        <end position="62"/>
    </location>
</feature>
<sequence>MLSGIAHKQDAILSNQNAIIDQQKEILRPKKIKPKKLAELFSDNLSNASHSLKDSKDSKDDSPVYDGTTAHWRELPTQERTKPRLSMRALARALNVTTQFIGRRARHGKMFPAKFEKSHNVFGEWRKGKYTYMCNGKLRSTVMLQFYFSDYGIEKVKELIKE</sequence>
<dbReference type="RefSeq" id="WP_008470390.1">
    <property type="nucleotide sequence ID" value="NZ_AYZP01000001.1"/>
</dbReference>
<proteinExistence type="predicted"/>
<evidence type="ECO:0000256" key="1">
    <source>
        <dbReference type="SAM" id="MobiDB-lite"/>
    </source>
</evidence>
<protein>
    <submittedName>
        <fullName evidence="2">Uncharacterized protein</fullName>
    </submittedName>
</protein>
<dbReference type="PATRIC" id="fig|1423758.3.peg.63"/>
<organism evidence="2 3">
    <name type="scientific">Lactobacillus hominis DSM 23910 = CRBIP 24.179</name>
    <dbReference type="NCBI Taxonomy" id="1423758"/>
    <lineage>
        <taxon>Bacteria</taxon>
        <taxon>Bacillati</taxon>
        <taxon>Bacillota</taxon>
        <taxon>Bacilli</taxon>
        <taxon>Lactobacillales</taxon>
        <taxon>Lactobacillaceae</taxon>
        <taxon>Lactobacillus</taxon>
    </lineage>
</organism>
<dbReference type="AlphaFoldDB" id="I7KGU9"/>
<accession>I7KGU9</accession>
<comment type="caution">
    <text evidence="2">The sequence shown here is derived from an EMBL/GenBank/DDBJ whole genome shotgun (WGS) entry which is preliminary data.</text>
</comment>
<dbReference type="STRING" id="1423758.FC41_GL000059"/>
<dbReference type="Proteomes" id="UP000009320">
    <property type="component" value="Unassembled WGS sequence"/>
</dbReference>
<evidence type="ECO:0000313" key="3">
    <source>
        <dbReference type="Proteomes" id="UP000009320"/>
    </source>
</evidence>
<keyword evidence="3" id="KW-1185">Reference proteome</keyword>
<dbReference type="GeneID" id="82846833"/>
<dbReference type="EMBL" id="CAKE01000004">
    <property type="protein sequence ID" value="CCI81580.1"/>
    <property type="molecule type" value="Genomic_DNA"/>
</dbReference>